<dbReference type="Proteomes" id="UP000541610">
    <property type="component" value="Unassembled WGS sequence"/>
</dbReference>
<dbReference type="EMBL" id="JABANP010000913">
    <property type="protein sequence ID" value="KAF4678376.1"/>
    <property type="molecule type" value="Genomic_DNA"/>
</dbReference>
<proteinExistence type="predicted"/>
<dbReference type="EMBL" id="JABANO010024144">
    <property type="protein sequence ID" value="KAF4722374.1"/>
    <property type="molecule type" value="Genomic_DNA"/>
</dbReference>
<gene>
    <name evidence="1" type="ORF">FOZ60_016835</name>
    <name evidence="2" type="ORF">FOZ63_023651</name>
</gene>
<dbReference type="AlphaFoldDB" id="A0A7J6RNV9"/>
<reference evidence="3 4" key="1">
    <citation type="submission" date="2020-04" db="EMBL/GenBank/DDBJ databases">
        <title>Perkinsus olseni comparative genomics.</title>
        <authorList>
            <person name="Bogema D.R."/>
        </authorList>
    </citation>
    <scope>NUCLEOTIDE SEQUENCE [LARGE SCALE GENOMIC DNA]</scope>
    <source>
        <strain evidence="1">00978-12</strain>
        <strain evidence="2 4">ATCC PRA-207</strain>
    </source>
</reference>
<evidence type="ECO:0000313" key="2">
    <source>
        <dbReference type="EMBL" id="KAF4722374.1"/>
    </source>
</evidence>
<organism evidence="2 4">
    <name type="scientific">Perkinsus olseni</name>
    <name type="common">Perkinsus atlanticus</name>
    <dbReference type="NCBI Taxonomy" id="32597"/>
    <lineage>
        <taxon>Eukaryota</taxon>
        <taxon>Sar</taxon>
        <taxon>Alveolata</taxon>
        <taxon>Perkinsozoa</taxon>
        <taxon>Perkinsea</taxon>
        <taxon>Perkinsida</taxon>
        <taxon>Perkinsidae</taxon>
        <taxon>Perkinsus</taxon>
    </lineage>
</organism>
<comment type="caution">
    <text evidence="2">The sequence shown here is derived from an EMBL/GenBank/DDBJ whole genome shotgun (WGS) entry which is preliminary data.</text>
</comment>
<accession>A0A7J6RNV9</accession>
<evidence type="ECO:0000313" key="3">
    <source>
        <dbReference type="Proteomes" id="UP000541610"/>
    </source>
</evidence>
<protein>
    <submittedName>
        <fullName evidence="2">Uncharacterized protein</fullName>
    </submittedName>
</protein>
<dbReference type="Proteomes" id="UP000553632">
    <property type="component" value="Unassembled WGS sequence"/>
</dbReference>
<name>A0A7J6RNV9_PEROL</name>
<evidence type="ECO:0000313" key="1">
    <source>
        <dbReference type="EMBL" id="KAF4678376.1"/>
    </source>
</evidence>
<evidence type="ECO:0000313" key="4">
    <source>
        <dbReference type="Proteomes" id="UP000553632"/>
    </source>
</evidence>
<keyword evidence="4" id="KW-1185">Reference proteome</keyword>
<sequence length="58" mass="6596">MTGPGWNCVSFGFEGKSGLLIQEDRRIQFGSLNKRSHARFRLPWPAPNEMVVMNQLCS</sequence>